<evidence type="ECO:0000256" key="3">
    <source>
        <dbReference type="ARBA" id="ARBA00022676"/>
    </source>
</evidence>
<accession>A0ABZ0GT43</accession>
<keyword evidence="2" id="KW-0997">Cell inner membrane</keyword>
<evidence type="ECO:0000256" key="1">
    <source>
        <dbReference type="ARBA" id="ARBA00022475"/>
    </source>
</evidence>
<keyword evidence="4 6" id="KW-0808">Transferase</keyword>
<keyword evidence="1" id="KW-1003">Cell membrane</keyword>
<dbReference type="EC" id="2.4.1.325" evidence="6"/>
<evidence type="ECO:0000313" key="6">
    <source>
        <dbReference type="EMBL" id="WOH38985.1"/>
    </source>
</evidence>
<keyword evidence="3 6" id="KW-0328">Glycosyltransferase</keyword>
<dbReference type="Proteomes" id="UP001301442">
    <property type="component" value="Chromosome"/>
</dbReference>
<evidence type="ECO:0000313" key="7">
    <source>
        <dbReference type="Proteomes" id="UP001301442"/>
    </source>
</evidence>
<keyword evidence="7" id="KW-1185">Reference proteome</keyword>
<dbReference type="Pfam" id="PF07429">
    <property type="entry name" value="Glyco_transf_56"/>
    <property type="match status" value="1"/>
</dbReference>
<reference evidence="6 7" key="1">
    <citation type="submission" date="2023-09" db="EMBL/GenBank/DDBJ databases">
        <authorList>
            <person name="Qi X."/>
        </authorList>
    </citation>
    <scope>NUCLEOTIDE SEQUENCE [LARGE SCALE GENOMIC DNA]</scope>
    <source>
        <strain evidence="6 7">S1-1</strain>
    </source>
</reference>
<evidence type="ECO:0000256" key="5">
    <source>
        <dbReference type="ARBA" id="ARBA00023136"/>
    </source>
</evidence>
<organism evidence="6 7">
    <name type="scientific">Thalassotalea fonticola</name>
    <dbReference type="NCBI Taxonomy" id="3065649"/>
    <lineage>
        <taxon>Bacteria</taxon>
        <taxon>Pseudomonadati</taxon>
        <taxon>Pseudomonadota</taxon>
        <taxon>Gammaproteobacteria</taxon>
        <taxon>Alteromonadales</taxon>
        <taxon>Colwelliaceae</taxon>
        <taxon>Thalassotalea</taxon>
    </lineage>
</organism>
<name>A0ABZ0GT43_9GAMM</name>
<dbReference type="InterPro" id="IPR009993">
    <property type="entry name" value="WecF"/>
</dbReference>
<dbReference type="RefSeq" id="WP_348397751.1">
    <property type="nucleotide sequence ID" value="NZ_CP136600.1"/>
</dbReference>
<gene>
    <name evidence="6" type="ORF">RI844_07125</name>
</gene>
<proteinExistence type="predicted"/>
<protein>
    <submittedName>
        <fullName evidence="6">TDP-N-acetylfucosamine:lipid II N-acetylfucosaminyltransferase</fullName>
        <ecNumber evidence="6">2.4.1.325</ecNumber>
    </submittedName>
</protein>
<evidence type="ECO:0000256" key="2">
    <source>
        <dbReference type="ARBA" id="ARBA00022519"/>
    </source>
</evidence>
<keyword evidence="5" id="KW-0472">Membrane</keyword>
<sequence>MKRSANKILHIICNDKFIDHFYNLINQQFNKDCHSFIYLNDASPEEYPIPEAKNVININNQFIGPKKIWGLIKFIKPHFCHADKVIIHGLFSINLIRFLFFYQYFLKKCFWVMWGGDLYAPQLSKSKSLKARINLFIAKKVKGKFKGYVTYLRGDFELAQKLYNAKGEFHECIMYPSNLYKEFQLPKKHSNIRTILVGNSADISNLHAEIFNKLSSLEDQNFEIICPLSYGSKKYAKYVSELGISMFSGRFKPLMTFMPFEDYLKLLSEVDIAIFAHKRQQAMGNTITLLGQGKTVYMRNDVTPFTLFKELDISVFDFNEFELGLCDELTVNKNQKNVKNYFSEKNLVKQLQNIFED</sequence>
<dbReference type="EMBL" id="CP136600">
    <property type="protein sequence ID" value="WOH38985.1"/>
    <property type="molecule type" value="Genomic_DNA"/>
</dbReference>
<evidence type="ECO:0000256" key="4">
    <source>
        <dbReference type="ARBA" id="ARBA00022679"/>
    </source>
</evidence>
<dbReference type="GO" id="GO:0102031">
    <property type="term" value="F:4-acetamido-4,6-dideoxy-D-galactose transferase activity"/>
    <property type="evidence" value="ECO:0007669"/>
    <property type="project" value="UniProtKB-EC"/>
</dbReference>